<dbReference type="InterPro" id="IPR010090">
    <property type="entry name" value="Phage_tape_meas"/>
</dbReference>
<comment type="catalytic activity">
    <reaction evidence="4">
        <text>Hydrolysis of (1-&gt;4)-beta-linkages between N-acetylmuramic acid and N-acetyl-D-glucosamine residues in a peptidoglycan and between N-acetyl-D-glucosamine residues in chitodextrins.</text>
        <dbReference type="EC" id="3.2.1.17"/>
    </reaction>
</comment>
<protein>
    <recommendedName>
        <fullName evidence="4">Lysozyme</fullName>
        <ecNumber evidence="4">3.2.1.17</ecNumber>
    </recommendedName>
</protein>
<dbReference type="InterPro" id="IPR002196">
    <property type="entry name" value="Glyco_hydro_24"/>
</dbReference>
<dbReference type="EC" id="3.2.1.17" evidence="4"/>
<feature type="coiled-coil region" evidence="5">
    <location>
        <begin position="773"/>
        <end position="807"/>
    </location>
</feature>
<dbReference type="NCBIfam" id="TIGR01760">
    <property type="entry name" value="tape_meas_TP901"/>
    <property type="match status" value="1"/>
</dbReference>
<evidence type="ECO:0000313" key="9">
    <source>
        <dbReference type="Proteomes" id="UP000607796"/>
    </source>
</evidence>
<evidence type="ECO:0000256" key="2">
    <source>
        <dbReference type="ARBA" id="ARBA00022612"/>
    </source>
</evidence>
<evidence type="ECO:0000259" key="7">
    <source>
        <dbReference type="Pfam" id="PF10145"/>
    </source>
</evidence>
<keyword evidence="3 4" id="KW-0081">Bacteriolytic enzyme</keyword>
<dbReference type="Pfam" id="PF00959">
    <property type="entry name" value="Phage_lysozyme"/>
    <property type="match status" value="1"/>
</dbReference>
<dbReference type="Gene3D" id="1.10.530.40">
    <property type="match status" value="1"/>
</dbReference>
<evidence type="ECO:0000313" key="8">
    <source>
        <dbReference type="EMBL" id="MBE9635781.1"/>
    </source>
</evidence>
<evidence type="ECO:0000256" key="4">
    <source>
        <dbReference type="RuleBase" id="RU003788"/>
    </source>
</evidence>
<dbReference type="InterPro" id="IPR023346">
    <property type="entry name" value="Lysozyme-like_dom_sf"/>
</dbReference>
<keyword evidence="4" id="KW-0378">Hydrolase</keyword>
<evidence type="ECO:0000256" key="1">
    <source>
        <dbReference type="ARBA" id="ARBA00022529"/>
    </source>
</evidence>
<gene>
    <name evidence="8" type="ORF">IQ782_02895</name>
</gene>
<dbReference type="PANTHER" id="PTHR37813">
    <property type="entry name" value="FELS-2 PROPHAGE PROTEIN"/>
    <property type="match status" value="1"/>
</dbReference>
<feature type="domain" description="Phage tail tape measure protein" evidence="7">
    <location>
        <begin position="126"/>
        <end position="325"/>
    </location>
</feature>
<organism evidence="8 9">
    <name type="scientific">Salipiger mangrovisoli</name>
    <dbReference type="NCBI Taxonomy" id="2865933"/>
    <lineage>
        <taxon>Bacteria</taxon>
        <taxon>Pseudomonadati</taxon>
        <taxon>Pseudomonadota</taxon>
        <taxon>Alphaproteobacteria</taxon>
        <taxon>Rhodobacterales</taxon>
        <taxon>Roseobacteraceae</taxon>
        <taxon>Salipiger</taxon>
    </lineage>
</organism>
<reference evidence="8 9" key="1">
    <citation type="journal article" date="2021" name="Int. J. Syst. Evol. Microbiol.">
        <title>Salipiger mangrovisoli sp. nov., isolated from mangrove soil and the proposal for the reclassification of Paraphaeobacter pallidus as Salipiger pallidus comb. nov.</title>
        <authorList>
            <person name="Du J."/>
            <person name="Liu Y."/>
            <person name="Pei T."/>
            <person name="Deng M.R."/>
            <person name="Zhu H."/>
        </authorList>
    </citation>
    <scope>NUCLEOTIDE SEQUENCE [LARGE SCALE GENOMIC DNA]</scope>
    <source>
        <strain evidence="8 9">6D45A</strain>
    </source>
</reference>
<evidence type="ECO:0000256" key="3">
    <source>
        <dbReference type="ARBA" id="ARBA00022638"/>
    </source>
</evidence>
<name>A0ABR9WWV8_9RHOB</name>
<keyword evidence="5" id="KW-0175">Coiled coil</keyword>
<proteinExistence type="inferred from homology"/>
<comment type="caution">
    <text evidence="8">The sequence shown here is derived from an EMBL/GenBank/DDBJ whole genome shotgun (WGS) entry which is preliminary data.</text>
</comment>
<evidence type="ECO:0000256" key="5">
    <source>
        <dbReference type="SAM" id="Coils"/>
    </source>
</evidence>
<dbReference type="PANTHER" id="PTHR37813:SF1">
    <property type="entry name" value="FELS-2 PROPHAGE PROTEIN"/>
    <property type="match status" value="1"/>
</dbReference>
<comment type="similarity">
    <text evidence="4">Belongs to the glycosyl hydrolase 24 family.</text>
</comment>
<feature type="region of interest" description="Disordered" evidence="6">
    <location>
        <begin position="1046"/>
        <end position="1067"/>
    </location>
</feature>
<evidence type="ECO:0000256" key="6">
    <source>
        <dbReference type="SAM" id="MobiDB-lite"/>
    </source>
</evidence>
<keyword evidence="1 4" id="KW-0929">Antimicrobial</keyword>
<keyword evidence="9" id="KW-1185">Reference proteome</keyword>
<dbReference type="InterPro" id="IPR023347">
    <property type="entry name" value="Lysozyme_dom_sf"/>
</dbReference>
<keyword evidence="2" id="KW-1188">Viral release from host cell</keyword>
<dbReference type="SUPFAM" id="SSF53955">
    <property type="entry name" value="Lysozyme-like"/>
    <property type="match status" value="1"/>
</dbReference>
<dbReference type="Pfam" id="PF10145">
    <property type="entry name" value="PhageMin_Tail"/>
    <property type="match status" value="1"/>
</dbReference>
<sequence length="1307" mass="137025">MSRTERQYSIRFSAAGKQQLEADLRSLGASGERSLRLIHNAARPAGAGLRETDLAARQLKGSLLSVAAELPALQRLARYMGTTAIAGGLVAFGKGALDVGRQFQAMMQRVQAATAASVQETASLEAAAKRLGGTTAFTAMQAAEAIEVLAKNGVAVSNILGGALDASLSLASALGAELAPSADLVTDLMAQFSLEAAALPDVVDRVTGAAFTSKFGFDDLRLAIGQAGGVAGTAGVELTDFLTSLSATASNFSSGQDAGTSFKTFVQRLTPESKQAAAAMQELGLEFFDTRGNMKTMAEIAGELQEGLAGLSDEARNEALKTIFGTDAIRTATALAKTGAEGFRELASAISEVSAEEQAAVRLRGLDGALKELASAWEALQLQSAQSGGLEIAEEAVRRLTDALRFLTDNFDDVQEVVERVAQALTVFLVGKGMTLAIAKGVAMRASLIEIAGATAGVGTAASRAVGPLTRLGLAGRLLMGTLGGPLSLALTAASLISLGIDTDTAADAIGRAETSAQKAADALLAYQDASKRAADEQAKLGGKVSETTQQMLTQSRAALVQAVADIGRELEEAQRAMGESLLDSDGFDDFAARYRAALGGGLQTGTIGGGTPSNRYLAQLAKMSEQAGKMEIAAGEFAAAFERVQAVGPAIEQASNAMAELLGSGGPIGGSETLSAVTELAERTGLFGEELAALSKADSEADLRRAFEALMRAMNEAVVAGQQVRSEQLEGFRENVAGLVEVETKQKELSEQLGEIEGLHESIANQRPFDAAAESAREAADEVERLANAETNLKSGIDAAKKLIREKEDFRPDAYPDWSYKNGKRYNSGWRAGYGSDTYTTPDGNAHRVAEGMTITRAQAELDLDRRIRDYFDAITAQIGETAFAVLSDDRKGSLASLLHNYGTGEFRAGGDLGGVVSALRGGTSQEVADAIGGLAKHNNGINEKRRLEEAAAFGSTSSAEAALARADALKKVVDAGAEQLEQLRLEAELAGQSVEAQARLTYQAEALRRAKEAGIDAETTLTEDGRKLVDVINEQAEAYGKLMAARDEAGKRRETSGDEDQDRTQRIDEYRQEMSRLFDNLKPGGNGWTGFIDDFQTYLLDKLWELALDPVWQQLALLMDQAFGAIGPGGTLTLSGAGATSGYTGSAGAMVSGGLYSTGGPLPRRAGGGGFQSVPRAVGMLQGPGSKKQDNLLFWGSRGEFMQPAAAVDYYGLEFMEALRRREVPKFAEGGAMPGTSTGGSGGVTLRQGDVVVNNFAGVEVEQRRDGAGNLSLDLRRAVSDMISSGGADAALQNRFNLKKPPRGW</sequence>
<dbReference type="RefSeq" id="WP_194133084.1">
    <property type="nucleotide sequence ID" value="NZ_JADFFK010000001.1"/>
</dbReference>
<keyword evidence="4" id="KW-0326">Glycosidase</keyword>
<dbReference type="Proteomes" id="UP000607796">
    <property type="component" value="Unassembled WGS sequence"/>
</dbReference>
<accession>A0ABR9WWV8</accession>
<dbReference type="EMBL" id="JADFFK010000001">
    <property type="protein sequence ID" value="MBE9635781.1"/>
    <property type="molecule type" value="Genomic_DNA"/>
</dbReference>